<dbReference type="InterPro" id="IPR027417">
    <property type="entry name" value="P-loop_NTPase"/>
</dbReference>
<dbReference type="GO" id="GO:0005524">
    <property type="term" value="F:ATP binding"/>
    <property type="evidence" value="ECO:0007669"/>
    <property type="project" value="UniProtKB-KW"/>
</dbReference>
<organism evidence="9 10">
    <name type="scientific">Candidatus Photodesmus blepharonis</name>
    <dbReference type="NCBI Taxonomy" id="1179155"/>
    <lineage>
        <taxon>Bacteria</taxon>
        <taxon>Pseudomonadati</taxon>
        <taxon>Pseudomonadota</taxon>
        <taxon>Gammaproteobacteria</taxon>
        <taxon>Vibrionales</taxon>
        <taxon>Vibrionaceae</taxon>
        <taxon>Candidatus Photodesmus</taxon>
    </lineage>
</organism>
<evidence type="ECO:0000313" key="9">
    <source>
        <dbReference type="EMBL" id="KEY91656.1"/>
    </source>
</evidence>
<dbReference type="InterPro" id="IPR000182">
    <property type="entry name" value="GNAT_dom"/>
</dbReference>
<dbReference type="Gene3D" id="3.40.50.11040">
    <property type="match status" value="1"/>
</dbReference>
<dbReference type="PANTHER" id="PTHR10925:SF5">
    <property type="entry name" value="RNA CYTIDINE ACETYLTRANSFERASE"/>
    <property type="match status" value="1"/>
</dbReference>
<evidence type="ECO:0000259" key="6">
    <source>
        <dbReference type="Pfam" id="PF05127"/>
    </source>
</evidence>
<name>A0A084CPC7_9GAMM</name>
<evidence type="ECO:0000256" key="5">
    <source>
        <dbReference type="ARBA" id="ARBA00023315"/>
    </source>
</evidence>
<proteinExistence type="predicted"/>
<dbReference type="AlphaFoldDB" id="A0A084CPC7"/>
<dbReference type="GO" id="GO:1904812">
    <property type="term" value="P:rRNA acetylation involved in maturation of SSU-rRNA"/>
    <property type="evidence" value="ECO:0007669"/>
    <property type="project" value="TreeGrafter"/>
</dbReference>
<evidence type="ECO:0000256" key="1">
    <source>
        <dbReference type="ARBA" id="ARBA00022679"/>
    </source>
</evidence>
<feature type="domain" description="N-acetyltransferase" evidence="8">
    <location>
        <begin position="382"/>
        <end position="494"/>
    </location>
</feature>
<dbReference type="SUPFAM" id="SSF52540">
    <property type="entry name" value="P-loop containing nucleoside triphosphate hydrolases"/>
    <property type="match status" value="1"/>
</dbReference>
<keyword evidence="5" id="KW-0012">Acyltransferase</keyword>
<dbReference type="EMBL" id="JGVK01000002">
    <property type="protein sequence ID" value="KEY91656.1"/>
    <property type="molecule type" value="Genomic_DNA"/>
</dbReference>
<evidence type="ECO:0000313" key="10">
    <source>
        <dbReference type="Proteomes" id="UP000053784"/>
    </source>
</evidence>
<keyword evidence="4" id="KW-0067">ATP-binding</keyword>
<dbReference type="OrthoDB" id="5578851at2"/>
<dbReference type="eggNOG" id="COG1444">
    <property type="taxonomic scope" value="Bacteria"/>
</dbReference>
<dbReference type="Proteomes" id="UP000053784">
    <property type="component" value="Unassembled WGS sequence"/>
</dbReference>
<dbReference type="InterPro" id="IPR016181">
    <property type="entry name" value="Acyl_CoA_acyltransferase"/>
</dbReference>
<feature type="domain" description="TmcA/NAT10 N-terminal" evidence="7">
    <location>
        <begin position="14"/>
        <end position="108"/>
    </location>
</feature>
<dbReference type="GO" id="GO:0051391">
    <property type="term" value="P:tRNA acetylation"/>
    <property type="evidence" value="ECO:0007669"/>
    <property type="project" value="TreeGrafter"/>
</dbReference>
<keyword evidence="10" id="KW-1185">Reference proteome</keyword>
<protein>
    <submittedName>
        <fullName evidence="9">tRNA(Met) cytidine acetyltransferase</fullName>
    </submittedName>
</protein>
<keyword evidence="1 9" id="KW-0808">Transferase</keyword>
<evidence type="ECO:0000259" key="8">
    <source>
        <dbReference type="Pfam" id="PF13718"/>
    </source>
</evidence>
<dbReference type="SUPFAM" id="SSF55729">
    <property type="entry name" value="Acyl-CoA N-acyltransferases (Nat)"/>
    <property type="match status" value="1"/>
</dbReference>
<dbReference type="Pfam" id="PF13718">
    <property type="entry name" value="GNAT_acetyltr_2"/>
    <property type="match status" value="1"/>
</dbReference>
<dbReference type="Pfam" id="PF08351">
    <property type="entry name" value="TmcA_N"/>
    <property type="match status" value="1"/>
</dbReference>
<sequence length="682" mass="77126">MIKLNNYLSDLKIQASFLMHRFGLVLRGDRLWSISCVEIAIKCYKQATVFQLGGEPFLQAYYANFNKGQELLGRECQVLVCDFSQGFDANSFNSVLGTLVGGGLLFILPGVLMSNTADAIWLRQSLNKLITLSQGSPLPALPHITSKVAVVFSPYKEQSAAVDKIVHLIKSRKKCPFVLTANRGRGKSSALGIAAAQLMHSQTVRIVVTAPSVHAVESVFRHACRKLKGSQKTKYVLSHQDSLLSFIAPDKLLCGNIKCDLLIVDEAAAIPIPMLKNMVECYHRIVFASTVHGYEGSGRGFALKFVTWLRENRSGTDHLHLDRPIRWQRDDQLEKWQYQTFLLNLAEPIISPSKTFRLDLLHLYKLDKSMLVRQLKRLEDCFALLFYCHYQISPNDFFLLLKDNSFHIYVMLFKDECIGCMVVVEEGGLKPSTVKKIQEGGSRLKGQLVPSVIVKNMGIVEAAYSISLRIMRIVVHPKYRRLGVGSKMIDMLDEQIDDVDYISTSFGATQEFVDFWLANKFFPISIGSKRDQASGCHSLIMIKSNSLAWLEKAQVFFKQNLDYLLSCTLKTLEPEIVRILLSTTTSSSLSPTRYLKLNALIDIYIKGGSNFDAVAFQIKKLINSLSARDFIHVSCLVLAKVIQQKSWKECVEQFHLSGWKQCEFQLKKELNQLLTYLWCKMN</sequence>
<evidence type="ECO:0000259" key="7">
    <source>
        <dbReference type="Pfam" id="PF08351"/>
    </source>
</evidence>
<evidence type="ECO:0000256" key="3">
    <source>
        <dbReference type="ARBA" id="ARBA00022741"/>
    </source>
</evidence>
<dbReference type="CDD" id="cd04301">
    <property type="entry name" value="NAT_SF"/>
    <property type="match status" value="1"/>
</dbReference>
<evidence type="ECO:0000256" key="4">
    <source>
        <dbReference type="ARBA" id="ARBA00022840"/>
    </source>
</evidence>
<dbReference type="InterPro" id="IPR007807">
    <property type="entry name" value="TcmA/NAT10_helicase"/>
</dbReference>
<feature type="domain" description="TcmA/NAT10 helicase" evidence="6">
    <location>
        <begin position="178"/>
        <end position="344"/>
    </location>
</feature>
<dbReference type="InterPro" id="IPR013562">
    <property type="entry name" value="TmcA/NAT10_N"/>
</dbReference>
<keyword evidence="2" id="KW-0819">tRNA processing</keyword>
<dbReference type="RefSeq" id="WP_034413029.1">
    <property type="nucleotide sequence ID" value="NZ_JGVK01000002.1"/>
</dbReference>
<dbReference type="Pfam" id="PF05127">
    <property type="entry name" value="NAT10_TcmA_helicase"/>
    <property type="match status" value="1"/>
</dbReference>
<dbReference type="GO" id="GO:1990883">
    <property type="term" value="F:18S rRNA cytidine N-acetyltransferase activity"/>
    <property type="evidence" value="ECO:0007669"/>
    <property type="project" value="TreeGrafter"/>
</dbReference>
<dbReference type="PANTHER" id="PTHR10925">
    <property type="entry name" value="N-ACETYLTRANSFERASE 10"/>
    <property type="match status" value="1"/>
</dbReference>
<gene>
    <name evidence="9" type="primary">tmcA</name>
    <name evidence="9" type="ORF">CF67_10017</name>
</gene>
<dbReference type="GO" id="GO:0000049">
    <property type="term" value="F:tRNA binding"/>
    <property type="evidence" value="ECO:0007669"/>
    <property type="project" value="TreeGrafter"/>
</dbReference>
<comment type="caution">
    <text evidence="9">The sequence shown here is derived from an EMBL/GenBank/DDBJ whole genome shotgun (WGS) entry which is preliminary data.</text>
</comment>
<keyword evidence="3" id="KW-0547">Nucleotide-binding</keyword>
<dbReference type="GO" id="GO:0051392">
    <property type="term" value="F:tRNA cytidine N4-acetyltransferase activity"/>
    <property type="evidence" value="ECO:0007669"/>
    <property type="project" value="TreeGrafter"/>
</dbReference>
<accession>A0A084CPC7</accession>
<dbReference type="Gene3D" id="3.40.630.30">
    <property type="match status" value="1"/>
</dbReference>
<dbReference type="STRING" id="1179155.CF67_10017"/>
<dbReference type="InterPro" id="IPR032672">
    <property type="entry name" value="TmcA/NAT10/Kre33"/>
</dbReference>
<reference evidence="9 10" key="1">
    <citation type="submission" date="2014-03" db="EMBL/GenBank/DDBJ databases">
        <title>Selection and divergence in the genomes of co-occurring obligate luminous symbionts with specific hosts.</title>
        <authorList>
            <person name="Hendry T.A."/>
            <person name="de Wet J.R."/>
            <person name="Dunlap P.V."/>
        </authorList>
    </citation>
    <scope>NUCLEOTIDE SEQUENCE [LARGE SCALE GENOMIC DNA]</scope>
    <source>
        <strain evidence="9 10">Ppalp.1</strain>
    </source>
</reference>
<dbReference type="Gene3D" id="3.40.50.300">
    <property type="entry name" value="P-loop containing nucleotide triphosphate hydrolases"/>
    <property type="match status" value="1"/>
</dbReference>
<dbReference type="GO" id="GO:0002101">
    <property type="term" value="P:tRNA wobble cytosine modification"/>
    <property type="evidence" value="ECO:0007669"/>
    <property type="project" value="TreeGrafter"/>
</dbReference>
<evidence type="ECO:0000256" key="2">
    <source>
        <dbReference type="ARBA" id="ARBA00022694"/>
    </source>
</evidence>